<evidence type="ECO:0000313" key="3">
    <source>
        <dbReference type="Proteomes" id="UP000298138"/>
    </source>
</evidence>
<organism evidence="2 3">
    <name type="scientific">Ascodesmis nigricans</name>
    <dbReference type="NCBI Taxonomy" id="341454"/>
    <lineage>
        <taxon>Eukaryota</taxon>
        <taxon>Fungi</taxon>
        <taxon>Dikarya</taxon>
        <taxon>Ascomycota</taxon>
        <taxon>Pezizomycotina</taxon>
        <taxon>Pezizomycetes</taxon>
        <taxon>Pezizales</taxon>
        <taxon>Ascodesmidaceae</taxon>
        <taxon>Ascodesmis</taxon>
    </lineage>
</organism>
<keyword evidence="3" id="KW-1185">Reference proteome</keyword>
<gene>
    <name evidence="2" type="ORF">EX30DRAFT_397852</name>
</gene>
<evidence type="ECO:0008006" key="4">
    <source>
        <dbReference type="Google" id="ProtNLM"/>
    </source>
</evidence>
<dbReference type="EMBL" id="ML220142">
    <property type="protein sequence ID" value="TGZ78354.1"/>
    <property type="molecule type" value="Genomic_DNA"/>
</dbReference>
<evidence type="ECO:0000256" key="1">
    <source>
        <dbReference type="SAM" id="SignalP"/>
    </source>
</evidence>
<reference evidence="2 3" key="1">
    <citation type="submission" date="2019-04" db="EMBL/GenBank/DDBJ databases">
        <title>Comparative genomics and transcriptomics to analyze fruiting body development in filamentous ascomycetes.</title>
        <authorList>
            <consortium name="DOE Joint Genome Institute"/>
            <person name="Lutkenhaus R."/>
            <person name="Traeger S."/>
            <person name="Breuer J."/>
            <person name="Kuo A."/>
            <person name="Lipzen A."/>
            <person name="Pangilinan J."/>
            <person name="Dilworth D."/>
            <person name="Sandor L."/>
            <person name="Poggeler S."/>
            <person name="Barry K."/>
            <person name="Grigoriev I.V."/>
            <person name="Nowrousian M."/>
        </authorList>
    </citation>
    <scope>NUCLEOTIDE SEQUENCE [LARGE SCALE GENOMIC DNA]</scope>
    <source>
        <strain evidence="2 3">CBS 389.68</strain>
    </source>
</reference>
<dbReference type="AlphaFoldDB" id="A0A4V3SI14"/>
<dbReference type="OrthoDB" id="10614119at2759"/>
<feature type="signal peptide" evidence="1">
    <location>
        <begin position="1"/>
        <end position="17"/>
    </location>
</feature>
<proteinExistence type="predicted"/>
<name>A0A4V3SI14_9PEZI</name>
<protein>
    <recommendedName>
        <fullName evidence="4">Cell wall protein PhiA</fullName>
    </recommendedName>
</protein>
<dbReference type="InParanoid" id="A0A4V3SI14"/>
<evidence type="ECO:0000313" key="2">
    <source>
        <dbReference type="EMBL" id="TGZ78354.1"/>
    </source>
</evidence>
<sequence length="190" mass="20485">MHLLTLLPLALLPLASARCTKSENTSFVLTTFNTTTSSPCVSAPSLNDTLITISPYSSPGGILGIFPAIPPGSNSVLPHFEGDKLYRWNGGTKEIGFLETRKQGKVVKFVPESELPEGAVIGKAEIGCDGIGRHFLILDGKNGWAFCKPAKKDGAGYLLVQDPTEKCRNRVDVKWIWIDYVQPATGPTLA</sequence>
<accession>A0A4V3SI14</accession>
<dbReference type="Proteomes" id="UP000298138">
    <property type="component" value="Unassembled WGS sequence"/>
</dbReference>
<keyword evidence="1" id="KW-0732">Signal</keyword>
<feature type="chain" id="PRO_5020279267" description="Cell wall protein PhiA" evidence="1">
    <location>
        <begin position="18"/>
        <end position="190"/>
    </location>
</feature>